<keyword evidence="2" id="KW-1185">Reference proteome</keyword>
<feature type="transmembrane region" description="Helical" evidence="1">
    <location>
        <begin position="68"/>
        <end position="95"/>
    </location>
</feature>
<keyword evidence="1" id="KW-0472">Membrane</keyword>
<evidence type="ECO:0000313" key="2">
    <source>
        <dbReference type="Proteomes" id="UP000887562"/>
    </source>
</evidence>
<dbReference type="Proteomes" id="UP000887562">
    <property type="component" value="Unplaced"/>
</dbReference>
<organism evidence="2 3">
    <name type="scientific">Echinococcus canadensis</name>
    <dbReference type="NCBI Taxonomy" id="519352"/>
    <lineage>
        <taxon>Eukaryota</taxon>
        <taxon>Metazoa</taxon>
        <taxon>Spiralia</taxon>
        <taxon>Lophotrochozoa</taxon>
        <taxon>Platyhelminthes</taxon>
        <taxon>Cestoda</taxon>
        <taxon>Eucestoda</taxon>
        <taxon>Cyclophyllidea</taxon>
        <taxon>Taeniidae</taxon>
        <taxon>Echinococcus</taxon>
        <taxon>Echinococcus canadensis group</taxon>
    </lineage>
</organism>
<dbReference type="WBParaSite" id="maker-E.canG7_contigs_8513-snap-gene-0.21-mRNA-1">
    <property type="protein sequence ID" value="maker-E.canG7_contigs_8513-snap-gene-0.21-mRNA-1"/>
    <property type="gene ID" value="EcG7_04835"/>
</dbReference>
<evidence type="ECO:0000313" key="3">
    <source>
        <dbReference type="WBParaSite" id="maker-E.canG7_contigs_8513-snap-gene-0.21-mRNA-1"/>
    </source>
</evidence>
<sequence length="295" mass="32900">MDGYEMGASVGEKKRYFTNPTASPMHRTCFFLVAICTALAATHTLEEARANPERFKEVADLTEFNPWYHAGITLVILYILLTGITSSINIVAYILGHKSRRHGLCDQQKGKLRGCNASSNYTSNRVAGAWQMSFFKSILPLEERKLDPVAAIPISVSFLVFVCPLQFSLGEDDHYTQFFLSPAQKRVLQKPHAKSIFEWSITFGCYAVLPLPTVSDSNCGQPPIQLGQVQNTFGLRWSNSSSLIFCSAFSRPSGRNKSVYNFRSVLKEIGYSPAPKGCPGKVEIYVVHIIESHQF</sequence>
<name>A0A915EY00_9CEST</name>
<dbReference type="AlphaFoldDB" id="A0A915EY00"/>
<keyword evidence="1" id="KW-0812">Transmembrane</keyword>
<keyword evidence="1" id="KW-1133">Transmembrane helix</keyword>
<accession>A0A915EY00</accession>
<proteinExistence type="predicted"/>
<protein>
    <submittedName>
        <fullName evidence="3">Uncharacterized protein</fullName>
    </submittedName>
</protein>
<reference evidence="3" key="1">
    <citation type="submission" date="2022-11" db="UniProtKB">
        <authorList>
            <consortium name="WormBaseParasite"/>
        </authorList>
    </citation>
    <scope>IDENTIFICATION</scope>
</reference>
<evidence type="ECO:0000256" key="1">
    <source>
        <dbReference type="SAM" id="Phobius"/>
    </source>
</evidence>